<comment type="caution">
    <text evidence="2">The sequence shown here is derived from an EMBL/GenBank/DDBJ whole genome shotgun (WGS) entry which is preliminary data.</text>
</comment>
<proteinExistence type="predicted"/>
<feature type="compositionally biased region" description="Basic and acidic residues" evidence="1">
    <location>
        <begin position="46"/>
        <end position="55"/>
    </location>
</feature>
<dbReference type="AlphaFoldDB" id="A0A9D4BP64"/>
<feature type="compositionally biased region" description="Polar residues" evidence="1">
    <location>
        <begin position="35"/>
        <end position="44"/>
    </location>
</feature>
<sequence length="55" mass="6241">MLMHETINDYRTSIPKDDSLIFSMRFVGIIENVGGTSSDQQTLMEEQEHTDGGQH</sequence>
<name>A0A9D4BP64_DREPO</name>
<dbReference type="Proteomes" id="UP000828390">
    <property type="component" value="Unassembled WGS sequence"/>
</dbReference>
<accession>A0A9D4BP64</accession>
<organism evidence="2 3">
    <name type="scientific">Dreissena polymorpha</name>
    <name type="common">Zebra mussel</name>
    <name type="synonym">Mytilus polymorpha</name>
    <dbReference type="NCBI Taxonomy" id="45954"/>
    <lineage>
        <taxon>Eukaryota</taxon>
        <taxon>Metazoa</taxon>
        <taxon>Spiralia</taxon>
        <taxon>Lophotrochozoa</taxon>
        <taxon>Mollusca</taxon>
        <taxon>Bivalvia</taxon>
        <taxon>Autobranchia</taxon>
        <taxon>Heteroconchia</taxon>
        <taxon>Euheterodonta</taxon>
        <taxon>Imparidentia</taxon>
        <taxon>Neoheterodontei</taxon>
        <taxon>Myida</taxon>
        <taxon>Dreissenoidea</taxon>
        <taxon>Dreissenidae</taxon>
        <taxon>Dreissena</taxon>
    </lineage>
</organism>
<reference evidence="2" key="1">
    <citation type="journal article" date="2019" name="bioRxiv">
        <title>The Genome of the Zebra Mussel, Dreissena polymorpha: A Resource for Invasive Species Research.</title>
        <authorList>
            <person name="McCartney M.A."/>
            <person name="Auch B."/>
            <person name="Kono T."/>
            <person name="Mallez S."/>
            <person name="Zhang Y."/>
            <person name="Obille A."/>
            <person name="Becker A."/>
            <person name="Abrahante J.E."/>
            <person name="Garbe J."/>
            <person name="Badalamenti J.P."/>
            <person name="Herman A."/>
            <person name="Mangelson H."/>
            <person name="Liachko I."/>
            <person name="Sullivan S."/>
            <person name="Sone E.D."/>
            <person name="Koren S."/>
            <person name="Silverstein K.A.T."/>
            <person name="Beckman K.B."/>
            <person name="Gohl D.M."/>
        </authorList>
    </citation>
    <scope>NUCLEOTIDE SEQUENCE</scope>
    <source>
        <strain evidence="2">Duluth1</strain>
        <tissue evidence="2">Whole animal</tissue>
    </source>
</reference>
<evidence type="ECO:0000256" key="1">
    <source>
        <dbReference type="SAM" id="MobiDB-lite"/>
    </source>
</evidence>
<feature type="region of interest" description="Disordered" evidence="1">
    <location>
        <begin position="35"/>
        <end position="55"/>
    </location>
</feature>
<dbReference type="EMBL" id="JAIWYP010000015">
    <property type="protein sequence ID" value="KAH3702243.1"/>
    <property type="molecule type" value="Genomic_DNA"/>
</dbReference>
<reference evidence="2" key="2">
    <citation type="submission" date="2020-11" db="EMBL/GenBank/DDBJ databases">
        <authorList>
            <person name="McCartney M.A."/>
            <person name="Auch B."/>
            <person name="Kono T."/>
            <person name="Mallez S."/>
            <person name="Becker A."/>
            <person name="Gohl D.M."/>
            <person name="Silverstein K.A.T."/>
            <person name="Koren S."/>
            <person name="Bechman K.B."/>
            <person name="Herman A."/>
            <person name="Abrahante J.E."/>
            <person name="Garbe J."/>
        </authorList>
    </citation>
    <scope>NUCLEOTIDE SEQUENCE</scope>
    <source>
        <strain evidence="2">Duluth1</strain>
        <tissue evidence="2">Whole animal</tissue>
    </source>
</reference>
<protein>
    <submittedName>
        <fullName evidence="2">Uncharacterized protein</fullName>
    </submittedName>
</protein>
<keyword evidence="3" id="KW-1185">Reference proteome</keyword>
<evidence type="ECO:0000313" key="3">
    <source>
        <dbReference type="Proteomes" id="UP000828390"/>
    </source>
</evidence>
<evidence type="ECO:0000313" key="2">
    <source>
        <dbReference type="EMBL" id="KAH3702243.1"/>
    </source>
</evidence>
<gene>
    <name evidence="2" type="ORF">DPMN_077251</name>
</gene>